<dbReference type="InterPro" id="IPR056729">
    <property type="entry name" value="GMPPB_C"/>
</dbReference>
<gene>
    <name evidence="12" type="primary">Eif2b3</name>
    <name evidence="14 15 16" type="synonym">eIF2Bgamma</name>
    <name evidence="12" type="ORF">g.18129</name>
</gene>
<dbReference type="InterPro" id="IPR029044">
    <property type="entry name" value="Nucleotide-diphossugar_trans"/>
</dbReference>
<keyword evidence="3" id="KW-0963">Cytoplasm</keyword>
<dbReference type="PANTHER" id="PTHR45989">
    <property type="entry name" value="TRANSLATION INITIATION FACTOR EIF-2B SUBUNIT GAMMA"/>
    <property type="match status" value="1"/>
</dbReference>
<dbReference type="CTD" id="36722"/>
<dbReference type="InterPro" id="IPR005835">
    <property type="entry name" value="NTP_transferase_dom"/>
</dbReference>
<dbReference type="GeneID" id="105265705"/>
<dbReference type="Proteomes" id="UP000694866">
    <property type="component" value="Unplaced"/>
</dbReference>
<comment type="subcellular location">
    <subcellularLocation>
        <location evidence="1">Cytoplasm</location>
        <location evidence="1">Cytosol</location>
    </subcellularLocation>
</comment>
<evidence type="ECO:0000259" key="10">
    <source>
        <dbReference type="Pfam" id="PF00483"/>
    </source>
</evidence>
<evidence type="ECO:0000256" key="5">
    <source>
        <dbReference type="ARBA" id="ARBA00022917"/>
    </source>
</evidence>
<dbReference type="OrthoDB" id="10250549at2759"/>
<evidence type="ECO:0000313" key="14">
    <source>
        <dbReference type="RefSeq" id="XP_011301656.1"/>
    </source>
</evidence>
<dbReference type="RefSeq" id="XP_011301664.1">
    <property type="nucleotide sequence ID" value="XM_011303362.1"/>
</dbReference>
<accession>A0A0C9QN18</accession>
<evidence type="ECO:0000313" key="15">
    <source>
        <dbReference type="RefSeq" id="XP_011301664.1"/>
    </source>
</evidence>
<keyword evidence="5" id="KW-0648">Protein biosynthesis</keyword>
<dbReference type="AlphaFoldDB" id="A0A0C9QN18"/>
<name>A0A0C9QN18_9HYME</name>
<dbReference type="Pfam" id="PF25087">
    <property type="entry name" value="GMPPB_C"/>
    <property type="match status" value="1"/>
</dbReference>
<dbReference type="Gene3D" id="3.90.550.10">
    <property type="entry name" value="Spore Coat Polysaccharide Biosynthesis Protein SpsA, Chain A"/>
    <property type="match status" value="1"/>
</dbReference>
<dbReference type="GO" id="GO:0005085">
    <property type="term" value="F:guanyl-nucleotide exchange factor activity"/>
    <property type="evidence" value="ECO:0007669"/>
    <property type="project" value="TreeGrafter"/>
</dbReference>
<reference evidence="12" key="1">
    <citation type="submission" date="2015-01" db="EMBL/GenBank/DDBJ databases">
        <title>Transcriptome Assembly of Fopius arisanus.</title>
        <authorList>
            <person name="Geib S."/>
        </authorList>
    </citation>
    <scope>NUCLEOTIDE SEQUENCE</scope>
</reference>
<feature type="domain" description="Mannose-1-phosphate guanyltransferase C-terminal" evidence="11">
    <location>
        <begin position="356"/>
        <end position="430"/>
    </location>
</feature>
<evidence type="ECO:0000256" key="4">
    <source>
        <dbReference type="ARBA" id="ARBA00022540"/>
    </source>
</evidence>
<evidence type="ECO:0000313" key="16">
    <source>
        <dbReference type="RefSeq" id="XP_011301673.1"/>
    </source>
</evidence>
<evidence type="ECO:0000313" key="13">
    <source>
        <dbReference type="Proteomes" id="UP000694866"/>
    </source>
</evidence>
<comment type="subunit">
    <text evidence="9">Component of the translation initiation factor 2B (eIF2B) complex which is a heterodecamer of two sets of five different subunits: alpha, beta, gamma, delta and epsilon. Subunits alpha, beta and delta comprise a regulatory subcomplex and subunits epsilon and gamma comprise a catalytic subcomplex. Within the complex, the hexameric regulatory complex resides at the center, with the two heterodimeric catalytic subcomplexes bound on opposite sides.</text>
</comment>
<accession>A0A9R1TYS9</accession>
<dbReference type="CDD" id="cd04198">
    <property type="entry name" value="eIF-2B_gamma_N"/>
    <property type="match status" value="1"/>
</dbReference>
<protein>
    <recommendedName>
        <fullName evidence="6">Translation initiation factor eIF2B subunit gamma</fullName>
    </recommendedName>
    <alternativeName>
        <fullName evidence="7">eIF2B GDP-GTP exchange factor subunit gamma</fullName>
    </alternativeName>
</protein>
<dbReference type="RefSeq" id="XP_011301673.1">
    <property type="nucleotide sequence ID" value="XM_011303371.1"/>
</dbReference>
<dbReference type="PANTHER" id="PTHR45989:SF1">
    <property type="entry name" value="TRANSLATION INITIATION FACTOR EIF-2B SUBUNIT GAMMA"/>
    <property type="match status" value="1"/>
</dbReference>
<evidence type="ECO:0000256" key="9">
    <source>
        <dbReference type="ARBA" id="ARBA00046432"/>
    </source>
</evidence>
<keyword evidence="4 14" id="KW-0396">Initiation factor</keyword>
<keyword evidence="13" id="KW-1185">Reference proteome</keyword>
<accession>A0A9R1T2S3</accession>
<evidence type="ECO:0000313" key="12">
    <source>
        <dbReference type="EMBL" id="JAG74726.1"/>
    </source>
</evidence>
<dbReference type="Gene3D" id="2.160.10.10">
    <property type="entry name" value="Hexapeptide repeat proteins"/>
    <property type="match status" value="1"/>
</dbReference>
<dbReference type="GO" id="GO:0002183">
    <property type="term" value="P:cytoplasmic translational initiation"/>
    <property type="evidence" value="ECO:0007669"/>
    <property type="project" value="TreeGrafter"/>
</dbReference>
<dbReference type="Pfam" id="PF00483">
    <property type="entry name" value="NTP_transferase"/>
    <property type="match status" value="1"/>
</dbReference>
<evidence type="ECO:0000259" key="11">
    <source>
        <dbReference type="Pfam" id="PF25087"/>
    </source>
</evidence>
<sequence>MVKYVEFQAVVLAGGKGSRMTELTAGKPKCLLPVHNLPMIYYPLASLEKAGFTEAIVVVTESTRKEISSVLDKLNLTLKPEVVGIPDSEDLGTADAVRFISDKIHKDVMVISCDLISDVNISEILNSYRKYNASITALMLPAPKIPGTFVTPGPKSKQKPETDLIGIDNRTNRLVFLASASDFEDTLTISQKLLRKHTSFTMHSKLLDAHFYIMKKWVLDFLIHNKNFGTLKGELLPYIVSKQLSRPPKQTLDDKNTSIVKMDIREDIFRFAVEKTSDELIREMSAFNDHFFDLEGAYHGDLIRCYAHLITDKFGLRANTVQMYSLANSQLSQLPSCNISTNVISQLATVKSTQVTNCRIDEGARIDEKTSLKQSHIGPGCVIEQKTRVADSIIMGNVVIKQRCVIINCILCNNCVIEEGTELKDCLVGAQHIVPGGGRYSREVLTDVDRLMEI</sequence>
<comment type="similarity">
    <text evidence="2">Belongs to the eIF-2B gamma/epsilon subunits family.</text>
</comment>
<reference evidence="14 15" key="2">
    <citation type="submission" date="2025-04" db="UniProtKB">
        <authorList>
            <consortium name="RefSeq"/>
        </authorList>
    </citation>
    <scope>IDENTIFICATION</scope>
    <source>
        <strain evidence="14 15">USDA-PBARC FA_bdor</strain>
        <tissue evidence="14 15">Whole organism</tissue>
    </source>
</reference>
<dbReference type="KEGG" id="fas:105265705"/>
<proteinExistence type="inferred from homology"/>
<evidence type="ECO:0000256" key="3">
    <source>
        <dbReference type="ARBA" id="ARBA00022490"/>
    </source>
</evidence>
<dbReference type="GO" id="GO:0005829">
    <property type="term" value="C:cytosol"/>
    <property type="evidence" value="ECO:0007669"/>
    <property type="project" value="UniProtKB-SubCell"/>
</dbReference>
<evidence type="ECO:0000256" key="2">
    <source>
        <dbReference type="ARBA" id="ARBA00007878"/>
    </source>
</evidence>
<dbReference type="GO" id="GO:0005851">
    <property type="term" value="C:eukaryotic translation initiation factor 2B complex"/>
    <property type="evidence" value="ECO:0007669"/>
    <property type="project" value="TreeGrafter"/>
</dbReference>
<dbReference type="RefSeq" id="XP_011301656.1">
    <property type="nucleotide sequence ID" value="XM_011303354.1"/>
</dbReference>
<accession>A0A9R1TZ36</accession>
<dbReference type="EMBL" id="GBYB01004959">
    <property type="protein sequence ID" value="JAG74726.1"/>
    <property type="molecule type" value="Transcribed_RNA"/>
</dbReference>
<feature type="domain" description="Nucleotidyl transferase" evidence="10">
    <location>
        <begin position="9"/>
        <end position="143"/>
    </location>
</feature>
<evidence type="ECO:0000256" key="7">
    <source>
        <dbReference type="ARBA" id="ARBA00044229"/>
    </source>
</evidence>
<organism evidence="12">
    <name type="scientific">Fopius arisanus</name>
    <dbReference type="NCBI Taxonomy" id="64838"/>
    <lineage>
        <taxon>Eukaryota</taxon>
        <taxon>Metazoa</taxon>
        <taxon>Ecdysozoa</taxon>
        <taxon>Arthropoda</taxon>
        <taxon>Hexapoda</taxon>
        <taxon>Insecta</taxon>
        <taxon>Pterygota</taxon>
        <taxon>Neoptera</taxon>
        <taxon>Endopterygota</taxon>
        <taxon>Hymenoptera</taxon>
        <taxon>Apocrita</taxon>
        <taxon>Ichneumonoidea</taxon>
        <taxon>Braconidae</taxon>
        <taxon>Opiinae</taxon>
        <taxon>Fopius</taxon>
    </lineage>
</organism>
<dbReference type="GO" id="GO:0003743">
    <property type="term" value="F:translation initiation factor activity"/>
    <property type="evidence" value="ECO:0007669"/>
    <property type="project" value="UniProtKB-KW"/>
</dbReference>
<evidence type="ECO:0000256" key="1">
    <source>
        <dbReference type="ARBA" id="ARBA00004514"/>
    </source>
</evidence>
<evidence type="ECO:0000256" key="8">
    <source>
        <dbReference type="ARBA" id="ARBA00045373"/>
    </source>
</evidence>
<evidence type="ECO:0000256" key="6">
    <source>
        <dbReference type="ARBA" id="ARBA00044196"/>
    </source>
</evidence>
<dbReference type="SUPFAM" id="SSF53448">
    <property type="entry name" value="Nucleotide-diphospho-sugar transferases"/>
    <property type="match status" value="1"/>
</dbReference>
<dbReference type="InterPro" id="IPR051960">
    <property type="entry name" value="eIF2B_gamma"/>
</dbReference>
<comment type="function">
    <text evidence="8">Acts as a component of the translation initiation factor 2B (eIF2B) complex, which catalyzes the exchange of GDP for GTP on the eukaryotic initiation factor 2 (eIF2) complex gamma subunit. Its guanine nucleotide exchange factor activity is repressed when bound to eIF2 complex phosphorylated on the alpha subunit, thereby limiting the amount of methionyl-initiator methionine tRNA available to the ribosome and consequently global translation is repressed.</text>
</comment>